<protein>
    <submittedName>
        <fullName evidence="1">Cop9 signalosome complex subunit</fullName>
    </submittedName>
</protein>
<evidence type="ECO:0000313" key="2">
    <source>
        <dbReference type="Proteomes" id="UP001430356"/>
    </source>
</evidence>
<dbReference type="EMBL" id="JAECZO010000028">
    <property type="protein sequence ID" value="KAK7202284.1"/>
    <property type="molecule type" value="Genomic_DNA"/>
</dbReference>
<accession>A0AAW0F8W2</accession>
<sequence>MSAGSSSFSWVAVDAAVVRGDANGAAAAVLDGLRAVDFDQRKAFFSQLSSVLLRQSRATETANCAAEAGKILWGMPEVRHTQSFASDVTGEALLLAAAVGAAYAAAGNLDQAVTYDAEVLRSSVFFTYDGFSPLDRLACVARVLEASRVSGNARLADVAMQRGMSDYHSLAHLSRHNNSGDEEAQRHRDAVVHSYLLERGLYRQDRQDYLLAVQSFLALYDSSGDVAALHRAALCALCTRAGEAERLALLRAVLQRYATATAALPLPLHHHILRVCDGHLLTPADMEDLLTAAGAYLPTHVLHNALREHNILLLAHTLECVHWQSLLAHMGEQDMTESELHDLLVSMVQGQRLGVAIHHDTGFIEFACDNSGAAAHAPITDADALNRIAAAAAAISKAHPELLRC</sequence>
<dbReference type="Proteomes" id="UP001430356">
    <property type="component" value="Unassembled WGS sequence"/>
</dbReference>
<organism evidence="1 2">
    <name type="scientific">Novymonas esmeraldas</name>
    <dbReference type="NCBI Taxonomy" id="1808958"/>
    <lineage>
        <taxon>Eukaryota</taxon>
        <taxon>Discoba</taxon>
        <taxon>Euglenozoa</taxon>
        <taxon>Kinetoplastea</taxon>
        <taxon>Metakinetoplastina</taxon>
        <taxon>Trypanosomatida</taxon>
        <taxon>Trypanosomatidae</taxon>
        <taxon>Novymonas</taxon>
    </lineage>
</organism>
<reference evidence="1 2" key="1">
    <citation type="journal article" date="2021" name="MBio">
        <title>A New Model Trypanosomatid, Novymonas esmeraldas: Genomic Perception of Its 'Candidatus Pandoraea novymonadis' Endosymbiont.</title>
        <authorList>
            <person name="Zakharova A."/>
            <person name="Saura A."/>
            <person name="Butenko A."/>
            <person name="Podesvova L."/>
            <person name="Warmusova S."/>
            <person name="Kostygov A.Y."/>
            <person name="Nenarokova A."/>
            <person name="Lukes J."/>
            <person name="Opperdoes F.R."/>
            <person name="Yurchenko V."/>
        </authorList>
    </citation>
    <scope>NUCLEOTIDE SEQUENCE [LARGE SCALE GENOMIC DNA]</scope>
    <source>
        <strain evidence="1 2">E262AT.01</strain>
    </source>
</reference>
<gene>
    <name evidence="1" type="ORF">NESM_000300000</name>
</gene>
<proteinExistence type="predicted"/>
<evidence type="ECO:0000313" key="1">
    <source>
        <dbReference type="EMBL" id="KAK7202284.1"/>
    </source>
</evidence>
<name>A0AAW0F8W2_9TRYP</name>
<keyword evidence="2" id="KW-1185">Reference proteome</keyword>
<dbReference type="AlphaFoldDB" id="A0AAW0F8W2"/>
<comment type="caution">
    <text evidence="1">The sequence shown here is derived from an EMBL/GenBank/DDBJ whole genome shotgun (WGS) entry which is preliminary data.</text>
</comment>